<comment type="caution">
    <text evidence="1">The sequence shown here is derived from an EMBL/GenBank/DDBJ whole genome shotgun (WGS) entry which is preliminary data.</text>
</comment>
<protein>
    <submittedName>
        <fullName evidence="1">Uncharacterized protein</fullName>
    </submittedName>
</protein>
<dbReference type="Proteomes" id="UP001321473">
    <property type="component" value="Unassembled WGS sequence"/>
</dbReference>
<accession>A0AAQ4EA44</accession>
<name>A0AAQ4EA44_AMBAM</name>
<dbReference type="AlphaFoldDB" id="A0AAQ4EA44"/>
<proteinExistence type="predicted"/>
<evidence type="ECO:0000313" key="1">
    <source>
        <dbReference type="EMBL" id="KAK8771605.1"/>
    </source>
</evidence>
<gene>
    <name evidence="1" type="ORF">V5799_025142</name>
</gene>
<reference evidence="1 2" key="1">
    <citation type="journal article" date="2023" name="Arcadia Sci">
        <title>De novo assembly of a long-read Amblyomma americanum tick genome.</title>
        <authorList>
            <person name="Chou S."/>
            <person name="Poskanzer K.E."/>
            <person name="Rollins M."/>
            <person name="Thuy-Boun P.S."/>
        </authorList>
    </citation>
    <scope>NUCLEOTIDE SEQUENCE [LARGE SCALE GENOMIC DNA]</scope>
    <source>
        <strain evidence="1">F_SG_1</strain>
        <tissue evidence="1">Salivary glands</tissue>
    </source>
</reference>
<keyword evidence="2" id="KW-1185">Reference proteome</keyword>
<organism evidence="1 2">
    <name type="scientific">Amblyomma americanum</name>
    <name type="common">Lone star tick</name>
    <dbReference type="NCBI Taxonomy" id="6943"/>
    <lineage>
        <taxon>Eukaryota</taxon>
        <taxon>Metazoa</taxon>
        <taxon>Ecdysozoa</taxon>
        <taxon>Arthropoda</taxon>
        <taxon>Chelicerata</taxon>
        <taxon>Arachnida</taxon>
        <taxon>Acari</taxon>
        <taxon>Parasitiformes</taxon>
        <taxon>Ixodida</taxon>
        <taxon>Ixodoidea</taxon>
        <taxon>Ixodidae</taxon>
        <taxon>Amblyomminae</taxon>
        <taxon>Amblyomma</taxon>
    </lineage>
</organism>
<sequence length="185" mass="20246">MFDTKQVLFCSAAVVATSAAIADPRQANKSKLVGLSEIIVNTQKSTAAACIFCSSGLSKCLRFLYQLYNNLTLQIGTRLQTAHEVAAVPCVADPRSTATTRGRTPRAMPWRKFVPGRATVIVTGWMTFIYWGWLQISQNDVFVPPEDRRPPPHVLLRDYVAKRWNLGRAGDGGGGNKGSGDLCFV</sequence>
<dbReference type="EMBL" id="JARKHS020019543">
    <property type="protein sequence ID" value="KAK8771605.1"/>
    <property type="molecule type" value="Genomic_DNA"/>
</dbReference>
<evidence type="ECO:0000313" key="2">
    <source>
        <dbReference type="Proteomes" id="UP001321473"/>
    </source>
</evidence>